<dbReference type="SUPFAM" id="SSF82185">
    <property type="entry name" value="Histone H3 K4-specific methyltransferase SET7/9 N-terminal domain"/>
    <property type="match status" value="1"/>
</dbReference>
<keyword evidence="4" id="KW-1185">Reference proteome</keyword>
<keyword evidence="1" id="KW-0677">Repeat</keyword>
<reference evidence="3" key="1">
    <citation type="submission" date="2009-08" db="EMBL/GenBank/DDBJ databases">
        <title>Annotation of Salpingoeca rosetta.</title>
        <authorList>
            <consortium name="The Broad Institute Genome Sequencing Platform"/>
            <person name="Russ C."/>
            <person name="Cuomo C."/>
            <person name="Burger G."/>
            <person name="Gray M.W."/>
            <person name="Holland P.W.H."/>
            <person name="King N."/>
            <person name="Lang F.B.F."/>
            <person name="Roger A.J."/>
            <person name="Ruiz-Trillo I."/>
            <person name="Young S.K."/>
            <person name="Zeng Q."/>
            <person name="Gargeya S."/>
            <person name="Alvarado L."/>
            <person name="Berlin A."/>
            <person name="Chapman S.B."/>
            <person name="Chen Z."/>
            <person name="Freedman E."/>
            <person name="Gellesch M."/>
            <person name="Goldberg J."/>
            <person name="Griggs A."/>
            <person name="Gujja S."/>
            <person name="Heilman E."/>
            <person name="Heiman D."/>
            <person name="Howarth C."/>
            <person name="Mehta T."/>
            <person name="Neiman D."/>
            <person name="Pearson M."/>
            <person name="Roberts A."/>
            <person name="Saif S."/>
            <person name="Shea T."/>
            <person name="Shenoy N."/>
            <person name="Sisk P."/>
            <person name="Stolte C."/>
            <person name="Sykes S."/>
            <person name="White J."/>
            <person name="Yandava C."/>
            <person name="Haas B."/>
            <person name="Nusbaum C."/>
            <person name="Birren B."/>
        </authorList>
    </citation>
    <scope>NUCLEOTIDE SEQUENCE [LARGE SCALE GENOMIC DNA]</scope>
    <source>
        <strain evidence="3">ATCC 50818</strain>
    </source>
</reference>
<organism evidence="4">
    <name type="scientific">Salpingoeca rosetta (strain ATCC 50818 / BSB-021)</name>
    <dbReference type="NCBI Taxonomy" id="946362"/>
    <lineage>
        <taxon>Eukaryota</taxon>
        <taxon>Choanoflagellata</taxon>
        <taxon>Craspedida</taxon>
        <taxon>Salpingoecidae</taxon>
        <taxon>Salpingoeca</taxon>
    </lineage>
</organism>
<dbReference type="AlphaFoldDB" id="F2UKM0"/>
<accession>F2UKM0</accession>
<protein>
    <recommendedName>
        <fullName evidence="5">MORN repeat-containing protein</fullName>
    </recommendedName>
</protein>
<dbReference type="Proteomes" id="UP000007799">
    <property type="component" value="Unassembled WGS sequence"/>
</dbReference>
<dbReference type="InParanoid" id="F2UKM0"/>
<dbReference type="Gene3D" id="2.20.110.10">
    <property type="entry name" value="Histone H3 K4-specific methyltransferase SET7/9 N-terminal domain"/>
    <property type="match status" value="1"/>
</dbReference>
<dbReference type="SMART" id="SM00698">
    <property type="entry name" value="MORN"/>
    <property type="match status" value="1"/>
</dbReference>
<evidence type="ECO:0000256" key="1">
    <source>
        <dbReference type="ARBA" id="ARBA00022737"/>
    </source>
</evidence>
<dbReference type="InterPro" id="IPR003409">
    <property type="entry name" value="MORN"/>
</dbReference>
<dbReference type="Pfam" id="PF02493">
    <property type="entry name" value="MORN"/>
    <property type="match status" value="1"/>
</dbReference>
<evidence type="ECO:0000313" key="4">
    <source>
        <dbReference type="Proteomes" id="UP000007799"/>
    </source>
</evidence>
<proteinExistence type="predicted"/>
<name>F2UKM0_SALR5</name>
<evidence type="ECO:0008006" key="5">
    <source>
        <dbReference type="Google" id="ProtNLM"/>
    </source>
</evidence>
<dbReference type="GeneID" id="16070699"/>
<evidence type="ECO:0000256" key="2">
    <source>
        <dbReference type="SAM" id="MobiDB-lite"/>
    </source>
</evidence>
<evidence type="ECO:0000313" key="3">
    <source>
        <dbReference type="EMBL" id="EGD77669.1"/>
    </source>
</evidence>
<feature type="region of interest" description="Disordered" evidence="2">
    <location>
        <begin position="1"/>
        <end position="22"/>
    </location>
</feature>
<dbReference type="OrthoDB" id="437960at2759"/>
<gene>
    <name evidence="3" type="ORF">PTSG_08761</name>
</gene>
<dbReference type="EMBL" id="GL832979">
    <property type="protein sequence ID" value="EGD77669.1"/>
    <property type="molecule type" value="Genomic_DNA"/>
</dbReference>
<dbReference type="RefSeq" id="XP_004990145.1">
    <property type="nucleotide sequence ID" value="XM_004990088.1"/>
</dbReference>
<dbReference type="KEGG" id="sre:PTSG_08761"/>
<sequence length="64" mass="7403">MPKIRELHRQGAHAHEWKDGSKFKGEWVDNEMHGKGTYTYPEGCEHRYRTHRASGGIGAQPHFT</sequence>